<comment type="caution">
    <text evidence="2">The sequence shown here is derived from an EMBL/GenBank/DDBJ whole genome shotgun (WGS) entry which is preliminary data.</text>
</comment>
<organism evidence="2 3">
    <name type="scientific">Polarella glacialis</name>
    <name type="common">Dinoflagellate</name>
    <dbReference type="NCBI Taxonomy" id="89957"/>
    <lineage>
        <taxon>Eukaryota</taxon>
        <taxon>Sar</taxon>
        <taxon>Alveolata</taxon>
        <taxon>Dinophyceae</taxon>
        <taxon>Suessiales</taxon>
        <taxon>Suessiaceae</taxon>
        <taxon>Polarella</taxon>
    </lineage>
</organism>
<protein>
    <submittedName>
        <fullName evidence="2">Uncharacterized protein</fullName>
    </submittedName>
</protein>
<proteinExistence type="predicted"/>
<dbReference type="Proteomes" id="UP000654075">
    <property type="component" value="Unassembled WGS sequence"/>
</dbReference>
<keyword evidence="3" id="KW-1185">Reference proteome</keyword>
<feature type="compositionally biased region" description="Basic and acidic residues" evidence="1">
    <location>
        <begin position="212"/>
        <end position="226"/>
    </location>
</feature>
<sequence length="303" mass="34093">PEHIQQKLLASRTPVRVSLKGGGRDLKLLPQESHMTTRVENGQICLVEAKETIFRRPRSPKVRTSDPDPEFLLMMNVTKEEYLAKETQLVARVEMEDLKSDEMAMQVYSADKSSAEEPNPLALEPMLRAGKLVRARTGLRGTQDESYVIEMPKLMLDEEAIARVEAAAIAPFSPTGAWPPSRPPWELPRATRPEALDLPEDPDDIKVGYPADKAETPKEKSRYWEPVPEEERKAGVVYKESPIRELAKKHKLELSEDAIGNLEAAAKAARHNDHRRRWAPTMVDPYAAERVLVGGPKKNSPKQ</sequence>
<name>A0A813EJ79_POLGL</name>
<dbReference type="EMBL" id="CAJNNV010013896">
    <property type="protein sequence ID" value="CAE8602160.1"/>
    <property type="molecule type" value="Genomic_DNA"/>
</dbReference>
<reference evidence="2" key="1">
    <citation type="submission" date="2021-02" db="EMBL/GenBank/DDBJ databases">
        <authorList>
            <person name="Dougan E. K."/>
            <person name="Rhodes N."/>
            <person name="Thang M."/>
            <person name="Chan C."/>
        </authorList>
    </citation>
    <scope>NUCLEOTIDE SEQUENCE</scope>
</reference>
<feature type="region of interest" description="Disordered" evidence="1">
    <location>
        <begin position="174"/>
        <end position="226"/>
    </location>
</feature>
<evidence type="ECO:0000256" key="1">
    <source>
        <dbReference type="SAM" id="MobiDB-lite"/>
    </source>
</evidence>
<accession>A0A813EJ79</accession>
<dbReference type="AlphaFoldDB" id="A0A813EJ79"/>
<gene>
    <name evidence="2" type="ORF">PGLA1383_LOCUS20418</name>
</gene>
<evidence type="ECO:0000313" key="3">
    <source>
        <dbReference type="Proteomes" id="UP000654075"/>
    </source>
</evidence>
<dbReference type="OrthoDB" id="438848at2759"/>
<feature type="non-terminal residue" evidence="2">
    <location>
        <position position="303"/>
    </location>
</feature>
<evidence type="ECO:0000313" key="2">
    <source>
        <dbReference type="EMBL" id="CAE8602160.1"/>
    </source>
</evidence>